<dbReference type="RefSeq" id="WP_186941419.1">
    <property type="nucleotide sequence ID" value="NZ_JACOGA010000005.1"/>
</dbReference>
<sequence>MDDLPIKYKCPACKQAVLNRRVGHCLYCSANLPLEFLFSNEKIARLDEEQRKRDELRKWTNPGQTVERSDAVGRFIEGAEVIGDIGELF</sequence>
<organism evidence="1 2">
    <name type="scientific">Undibacterium flavidum</name>
    <dbReference type="NCBI Taxonomy" id="2762297"/>
    <lineage>
        <taxon>Bacteria</taxon>
        <taxon>Pseudomonadati</taxon>
        <taxon>Pseudomonadota</taxon>
        <taxon>Betaproteobacteria</taxon>
        <taxon>Burkholderiales</taxon>
        <taxon>Oxalobacteraceae</taxon>
        <taxon>Undibacterium</taxon>
    </lineage>
</organism>
<name>A0ABR6YA17_9BURK</name>
<dbReference type="Proteomes" id="UP000624279">
    <property type="component" value="Unassembled WGS sequence"/>
</dbReference>
<evidence type="ECO:0000313" key="2">
    <source>
        <dbReference type="Proteomes" id="UP000624279"/>
    </source>
</evidence>
<comment type="caution">
    <text evidence="1">The sequence shown here is derived from an EMBL/GenBank/DDBJ whole genome shotgun (WGS) entry which is preliminary data.</text>
</comment>
<proteinExistence type="predicted"/>
<gene>
    <name evidence="1" type="ORF">H8K55_07325</name>
</gene>
<evidence type="ECO:0000313" key="1">
    <source>
        <dbReference type="EMBL" id="MBC3873390.1"/>
    </source>
</evidence>
<accession>A0ABR6YA17</accession>
<reference evidence="1 2" key="1">
    <citation type="submission" date="2020-08" db="EMBL/GenBank/DDBJ databases">
        <title>Novel species isolated from subtropical streams in China.</title>
        <authorList>
            <person name="Lu H."/>
        </authorList>
    </citation>
    <scope>NUCLEOTIDE SEQUENCE [LARGE SCALE GENOMIC DNA]</scope>
    <source>
        <strain evidence="1 2">LX15W</strain>
    </source>
</reference>
<dbReference type="EMBL" id="JACOGA010000005">
    <property type="protein sequence ID" value="MBC3873390.1"/>
    <property type="molecule type" value="Genomic_DNA"/>
</dbReference>
<protein>
    <submittedName>
        <fullName evidence="1">Uncharacterized protein</fullName>
    </submittedName>
</protein>
<keyword evidence="2" id="KW-1185">Reference proteome</keyword>